<dbReference type="GO" id="GO:0015385">
    <property type="term" value="F:sodium:proton antiporter activity"/>
    <property type="evidence" value="ECO:0007669"/>
    <property type="project" value="TreeGrafter"/>
</dbReference>
<dbReference type="Proteomes" id="UP000199475">
    <property type="component" value="Unassembled WGS sequence"/>
</dbReference>
<evidence type="ECO:0000256" key="7">
    <source>
        <dbReference type="ARBA" id="ARBA00023136"/>
    </source>
</evidence>
<reference evidence="9 10" key="1">
    <citation type="submission" date="2016-10" db="EMBL/GenBank/DDBJ databases">
        <authorList>
            <person name="de Groot N.N."/>
        </authorList>
    </citation>
    <scope>NUCLEOTIDE SEQUENCE [LARGE SCALE GENOMIC DNA]</scope>
    <source>
        <strain evidence="9 10">CGMCC 1.9159</strain>
    </source>
</reference>
<comment type="subcellular location">
    <subcellularLocation>
        <location evidence="1">Cell membrane</location>
        <topology evidence="1">Multi-pass membrane protein</topology>
    </subcellularLocation>
</comment>
<sequence>MTVVVNAILLLAALLLTISALVAIQRIAVGPSQLDRSIGSDLMVAVVIGSVGLWATWADQDTEIVIPLLLSMVGFTGAVSIARLVSERVVYRPKSGEKIRGDR</sequence>
<evidence type="ECO:0000256" key="3">
    <source>
        <dbReference type="ARBA" id="ARBA00022448"/>
    </source>
</evidence>
<evidence type="ECO:0000256" key="8">
    <source>
        <dbReference type="SAM" id="Phobius"/>
    </source>
</evidence>
<gene>
    <name evidence="9" type="ORF">SAMN04488242_0500</name>
</gene>
<keyword evidence="3" id="KW-0813">Transport</keyword>
<evidence type="ECO:0000256" key="1">
    <source>
        <dbReference type="ARBA" id="ARBA00004651"/>
    </source>
</evidence>
<dbReference type="STRING" id="686624.SAMN04488242_0500"/>
<dbReference type="OrthoDB" id="3733837at2"/>
<keyword evidence="10" id="KW-1185">Reference proteome</keyword>
<keyword evidence="7 8" id="KW-0472">Membrane</keyword>
<accession>A0A1G9HT93</accession>
<organism evidence="9 10">
    <name type="scientific">Tessaracoccus oleiagri</name>
    <dbReference type="NCBI Taxonomy" id="686624"/>
    <lineage>
        <taxon>Bacteria</taxon>
        <taxon>Bacillati</taxon>
        <taxon>Actinomycetota</taxon>
        <taxon>Actinomycetes</taxon>
        <taxon>Propionibacteriales</taxon>
        <taxon>Propionibacteriaceae</taxon>
        <taxon>Tessaracoccus</taxon>
    </lineage>
</organism>
<dbReference type="GO" id="GO:0005886">
    <property type="term" value="C:plasma membrane"/>
    <property type="evidence" value="ECO:0007669"/>
    <property type="project" value="UniProtKB-SubCell"/>
</dbReference>
<evidence type="ECO:0000256" key="5">
    <source>
        <dbReference type="ARBA" id="ARBA00022692"/>
    </source>
</evidence>
<dbReference type="PANTHER" id="PTHR34702:SF1">
    <property type="entry name" value="NA(+)_H(+) ANTIPORTER SUBUNIT F"/>
    <property type="match status" value="1"/>
</dbReference>
<dbReference type="InterPro" id="IPR007208">
    <property type="entry name" value="MrpF/PhaF-like"/>
</dbReference>
<proteinExistence type="inferred from homology"/>
<dbReference type="Pfam" id="PF04066">
    <property type="entry name" value="MrpF_PhaF"/>
    <property type="match status" value="1"/>
</dbReference>
<comment type="similarity">
    <text evidence="2">Belongs to the CPA3 antiporters (TC 2.A.63) subunit F family.</text>
</comment>
<feature type="transmembrane region" description="Helical" evidence="8">
    <location>
        <begin position="64"/>
        <end position="85"/>
    </location>
</feature>
<name>A0A1G9HT93_9ACTN</name>
<protein>
    <submittedName>
        <fullName evidence="9">Multicomponent Na+:H+ antiporter subunit F</fullName>
    </submittedName>
</protein>
<feature type="transmembrane region" description="Helical" evidence="8">
    <location>
        <begin position="6"/>
        <end position="29"/>
    </location>
</feature>
<evidence type="ECO:0000313" key="9">
    <source>
        <dbReference type="EMBL" id="SDL15944.1"/>
    </source>
</evidence>
<dbReference type="EMBL" id="FNGP01000001">
    <property type="protein sequence ID" value="SDL15944.1"/>
    <property type="molecule type" value="Genomic_DNA"/>
</dbReference>
<keyword evidence="4" id="KW-1003">Cell membrane</keyword>
<keyword evidence="6 8" id="KW-1133">Transmembrane helix</keyword>
<evidence type="ECO:0000256" key="4">
    <source>
        <dbReference type="ARBA" id="ARBA00022475"/>
    </source>
</evidence>
<evidence type="ECO:0000313" key="10">
    <source>
        <dbReference type="Proteomes" id="UP000199475"/>
    </source>
</evidence>
<dbReference type="PANTHER" id="PTHR34702">
    <property type="entry name" value="NA(+)/H(+) ANTIPORTER SUBUNIT F1"/>
    <property type="match status" value="1"/>
</dbReference>
<evidence type="ECO:0000256" key="2">
    <source>
        <dbReference type="ARBA" id="ARBA00009212"/>
    </source>
</evidence>
<evidence type="ECO:0000256" key="6">
    <source>
        <dbReference type="ARBA" id="ARBA00022989"/>
    </source>
</evidence>
<keyword evidence="5 8" id="KW-0812">Transmembrane</keyword>
<dbReference type="AlphaFoldDB" id="A0A1G9HT93"/>
<dbReference type="RefSeq" id="WP_093248639.1">
    <property type="nucleotide sequence ID" value="NZ_FNGP01000001.1"/>
</dbReference>